<evidence type="ECO:0000313" key="1">
    <source>
        <dbReference type="EMBL" id="MBB5805292.1"/>
    </source>
</evidence>
<evidence type="ECO:0000313" key="2">
    <source>
        <dbReference type="Proteomes" id="UP000552097"/>
    </source>
</evidence>
<dbReference type="Proteomes" id="UP000552097">
    <property type="component" value="Unassembled WGS sequence"/>
</dbReference>
<dbReference type="AlphaFoldDB" id="A0A7W9HN11"/>
<organism evidence="1 2">
    <name type="scientific">Saccharothrix ecbatanensis</name>
    <dbReference type="NCBI Taxonomy" id="1105145"/>
    <lineage>
        <taxon>Bacteria</taxon>
        <taxon>Bacillati</taxon>
        <taxon>Actinomycetota</taxon>
        <taxon>Actinomycetes</taxon>
        <taxon>Pseudonocardiales</taxon>
        <taxon>Pseudonocardiaceae</taxon>
        <taxon>Saccharothrix</taxon>
    </lineage>
</organism>
<gene>
    <name evidence="1" type="ORF">F4560_005060</name>
</gene>
<accession>A0A7W9HN11</accession>
<protein>
    <submittedName>
        <fullName evidence="1">Uncharacterized protein</fullName>
    </submittedName>
</protein>
<keyword evidence="2" id="KW-1185">Reference proteome</keyword>
<reference evidence="1 2" key="1">
    <citation type="submission" date="2020-08" db="EMBL/GenBank/DDBJ databases">
        <title>Sequencing the genomes of 1000 actinobacteria strains.</title>
        <authorList>
            <person name="Klenk H.-P."/>
        </authorList>
    </citation>
    <scope>NUCLEOTIDE SEQUENCE [LARGE SCALE GENOMIC DNA]</scope>
    <source>
        <strain evidence="1 2">DSM 45486</strain>
    </source>
</reference>
<sequence>MDLGALEDDSRSEFPVARKVEAFVRPAAEPDVEECPPDGERPAR</sequence>
<dbReference type="EMBL" id="JACHMO010000001">
    <property type="protein sequence ID" value="MBB5805292.1"/>
    <property type="molecule type" value="Genomic_DNA"/>
</dbReference>
<dbReference type="RefSeq" id="WP_281391956.1">
    <property type="nucleotide sequence ID" value="NZ_JACHMO010000001.1"/>
</dbReference>
<proteinExistence type="predicted"/>
<comment type="caution">
    <text evidence="1">The sequence shown here is derived from an EMBL/GenBank/DDBJ whole genome shotgun (WGS) entry which is preliminary data.</text>
</comment>
<name>A0A7W9HN11_9PSEU</name>